<protein>
    <submittedName>
        <fullName evidence="1">Uncharacterized protein</fullName>
    </submittedName>
</protein>
<dbReference type="EMBL" id="LR796376">
    <property type="protein sequence ID" value="CAB4140086.1"/>
    <property type="molecule type" value="Genomic_DNA"/>
</dbReference>
<organism evidence="1">
    <name type="scientific">uncultured Caudovirales phage</name>
    <dbReference type="NCBI Taxonomy" id="2100421"/>
    <lineage>
        <taxon>Viruses</taxon>
        <taxon>Duplodnaviria</taxon>
        <taxon>Heunggongvirae</taxon>
        <taxon>Uroviricota</taxon>
        <taxon>Caudoviricetes</taxon>
        <taxon>Peduoviridae</taxon>
        <taxon>Maltschvirus</taxon>
        <taxon>Maltschvirus maltsch</taxon>
    </lineage>
</organism>
<accession>A0A6J5M4Q8</accession>
<gene>
    <name evidence="1" type="ORF">UFOVP398_5</name>
</gene>
<name>A0A6J5M4Q8_9CAUD</name>
<proteinExistence type="predicted"/>
<reference evidence="1" key="1">
    <citation type="submission" date="2020-04" db="EMBL/GenBank/DDBJ databases">
        <authorList>
            <person name="Chiriac C."/>
            <person name="Salcher M."/>
            <person name="Ghai R."/>
            <person name="Kavagutti S V."/>
        </authorList>
    </citation>
    <scope>NUCLEOTIDE SEQUENCE</scope>
</reference>
<sequence length="70" mass="7689">MSWDAVGVISAAIAAAVSANNYVLKLHLEAAMGRQAEQIKNWINGSFLRAKEVQAHITALEARIEKLERN</sequence>
<evidence type="ECO:0000313" key="1">
    <source>
        <dbReference type="EMBL" id="CAB4140086.1"/>
    </source>
</evidence>